<dbReference type="RefSeq" id="WP_120245353.1">
    <property type="nucleotide sequence ID" value="NZ_RAPO01000003.1"/>
</dbReference>
<dbReference type="Proteomes" id="UP000283805">
    <property type="component" value="Unassembled WGS sequence"/>
</dbReference>
<accession>A0A419WD52</accession>
<dbReference type="InterPro" id="IPR023203">
    <property type="entry name" value="TTHA0068_sf"/>
</dbReference>
<dbReference type="Gene3D" id="1.10.3450.10">
    <property type="entry name" value="TTHA0068-like"/>
    <property type="match status" value="1"/>
</dbReference>
<dbReference type="SUPFAM" id="SSF140663">
    <property type="entry name" value="TTHA0068-like"/>
    <property type="match status" value="1"/>
</dbReference>
<dbReference type="PANTHER" id="PTHR34796">
    <property type="entry name" value="EXPRESSED PROTEIN"/>
    <property type="match status" value="1"/>
</dbReference>
<dbReference type="AlphaFoldDB" id="A0A419WD52"/>
<comment type="caution">
    <text evidence="1">The sequence shown here is derived from an EMBL/GenBank/DDBJ whole genome shotgun (WGS) entry which is preliminary data.</text>
</comment>
<sequence>MRNQLRAGAAIYNDGRYHAAHDAWEDRWLECEDGTDDEQLLHGLIQLSAAVHHAHDGNWEGAVGLAESAREYLAGSPADYRDLNLEGIRTYLAALAADPELIERRAPVRLEHDGEVPKLATLDFEETIVAAPVLADELGYDADPIERACEYAQRDLSEGEDDSRFITLLFDFVREEDARGIVFQRLTQHVDRRAARESDVEGLF</sequence>
<proteinExistence type="predicted"/>
<evidence type="ECO:0000313" key="1">
    <source>
        <dbReference type="EMBL" id="RKD93322.1"/>
    </source>
</evidence>
<dbReference type="PANTHER" id="PTHR34796:SF1">
    <property type="entry name" value="EXPRESSED PROTEIN"/>
    <property type="match status" value="1"/>
</dbReference>
<dbReference type="Pfam" id="PF03745">
    <property type="entry name" value="DUF309"/>
    <property type="match status" value="1"/>
</dbReference>
<organism evidence="1 2">
    <name type="scientific">Halopiger aswanensis</name>
    <dbReference type="NCBI Taxonomy" id="148449"/>
    <lineage>
        <taxon>Archaea</taxon>
        <taxon>Methanobacteriati</taxon>
        <taxon>Methanobacteriota</taxon>
        <taxon>Stenosarchaea group</taxon>
        <taxon>Halobacteria</taxon>
        <taxon>Halobacteriales</taxon>
        <taxon>Natrialbaceae</taxon>
        <taxon>Halopiger</taxon>
    </lineage>
</organism>
<evidence type="ECO:0000313" key="2">
    <source>
        <dbReference type="Proteomes" id="UP000283805"/>
    </source>
</evidence>
<dbReference type="InterPro" id="IPR005500">
    <property type="entry name" value="DUF309"/>
</dbReference>
<evidence type="ECO:0008006" key="3">
    <source>
        <dbReference type="Google" id="ProtNLM"/>
    </source>
</evidence>
<dbReference type="OrthoDB" id="270022at2157"/>
<gene>
    <name evidence="1" type="ORF">ATJ93_2940</name>
</gene>
<protein>
    <recommendedName>
        <fullName evidence="3">DUF309 domain-containing protein</fullName>
    </recommendedName>
</protein>
<keyword evidence="2" id="KW-1185">Reference proteome</keyword>
<dbReference type="EMBL" id="RAPO01000003">
    <property type="protein sequence ID" value="RKD93322.1"/>
    <property type="molecule type" value="Genomic_DNA"/>
</dbReference>
<reference evidence="1 2" key="1">
    <citation type="submission" date="2018-09" db="EMBL/GenBank/DDBJ databases">
        <title>Genomic Encyclopedia of Archaeal and Bacterial Type Strains, Phase II (KMG-II): from individual species to whole genera.</title>
        <authorList>
            <person name="Goeker M."/>
        </authorList>
    </citation>
    <scope>NUCLEOTIDE SEQUENCE [LARGE SCALE GENOMIC DNA]</scope>
    <source>
        <strain evidence="1 2">DSM 13151</strain>
    </source>
</reference>
<name>A0A419WD52_9EURY</name>